<feature type="domain" description="ABC-type uncharacterised transport system" evidence="2">
    <location>
        <begin position="196"/>
        <end position="421"/>
    </location>
</feature>
<keyword evidence="1" id="KW-0472">Membrane</keyword>
<comment type="caution">
    <text evidence="4">The sequence shown here is derived from an EMBL/GenBank/DDBJ whole genome shotgun (WGS) entry which is preliminary data.</text>
</comment>
<reference evidence="4 5" key="1">
    <citation type="journal article" date="2021" name="ISME Commun">
        <title>Automated analysis of genomic sequences facilitates high-throughput and comprehensive description of bacteria.</title>
        <authorList>
            <person name="Hitch T.C.A."/>
        </authorList>
    </citation>
    <scope>NUCLEOTIDE SEQUENCE [LARGE SCALE GENOMIC DNA]</scope>
    <source>
        <strain evidence="4 5">Sanger_23</strain>
    </source>
</reference>
<evidence type="ECO:0000259" key="2">
    <source>
        <dbReference type="Pfam" id="PF09822"/>
    </source>
</evidence>
<dbReference type="Pfam" id="PF09822">
    <property type="entry name" value="ABC_transp_aux"/>
    <property type="match status" value="1"/>
</dbReference>
<sequence length="492" mass="54485">MKLLGKNINKQTKKESKEKMPLNKKYLRNGSYSTLLIVIFVAIVVVINMIVGKLPSKYTQIDISDQQLYSIGDETKKVLNNLDKDVTIYQIAQSGSEDETISNLLQKYADESKHVKVELKDPVVSPKFVSEYTSDQVSSNSLIVVCGDRNKVVNYNDMYESTMDYNTYSYQTTGFDGEGQITSAIAYVTTENLPVLYTLEGHGEKELDSTIKEDIEKANMEIKTLNLISEGSVPDDAACLLIDSPSSDISEDEKTALLDYLENGGKAMVFSDYTESTLTNFAAVLENYGVKAADGIVFEGDNQHYGMQMPYYLLPTVNSTDASSETASSGYYIIMPYAQGIQKLDDVRDTVTVEDILTTSDSAYSKTNLQSETLEKEDGDVEGPFALGVSIKEDVGDGKKTQIIYYSSSYIMDSQMNQLVSGGNEKLVTESLNSMVSTEETTTVSIPSKSLEVSYLTISDYDASFWKICTIGLIPGIFLVAGFVIWFKRRKA</sequence>
<dbReference type="InterPro" id="IPR019196">
    <property type="entry name" value="ABC_transp_unknown"/>
</dbReference>
<evidence type="ECO:0000313" key="5">
    <source>
        <dbReference type="Proteomes" id="UP001652409"/>
    </source>
</evidence>
<dbReference type="InterPro" id="IPR055396">
    <property type="entry name" value="DUF7088"/>
</dbReference>
<keyword evidence="5" id="KW-1185">Reference proteome</keyword>
<dbReference type="Pfam" id="PF23357">
    <property type="entry name" value="DUF7088"/>
    <property type="match status" value="1"/>
</dbReference>
<evidence type="ECO:0000313" key="4">
    <source>
        <dbReference type="EMBL" id="MCU6766338.1"/>
    </source>
</evidence>
<name>A0ABT2TVS0_9FIRM</name>
<accession>A0ABT2TVS0</accession>
<feature type="transmembrane region" description="Helical" evidence="1">
    <location>
        <begin position="32"/>
        <end position="51"/>
    </location>
</feature>
<evidence type="ECO:0000259" key="3">
    <source>
        <dbReference type="Pfam" id="PF23357"/>
    </source>
</evidence>
<proteinExistence type="predicted"/>
<keyword evidence="1" id="KW-0812">Transmembrane</keyword>
<gene>
    <name evidence="4" type="ORF">OCV61_13070</name>
</gene>
<dbReference type="RefSeq" id="WP_158422169.1">
    <property type="nucleotide sequence ID" value="NZ_JAOQJL010000028.1"/>
</dbReference>
<feature type="domain" description="DUF7088" evidence="3">
    <location>
        <begin position="66"/>
        <end position="146"/>
    </location>
</feature>
<protein>
    <submittedName>
        <fullName evidence="4">GldG family protein</fullName>
    </submittedName>
</protein>
<dbReference type="EMBL" id="JAOQJL010000028">
    <property type="protein sequence ID" value="MCU6766338.1"/>
    <property type="molecule type" value="Genomic_DNA"/>
</dbReference>
<keyword evidence="1" id="KW-1133">Transmembrane helix</keyword>
<evidence type="ECO:0000256" key="1">
    <source>
        <dbReference type="SAM" id="Phobius"/>
    </source>
</evidence>
<feature type="transmembrane region" description="Helical" evidence="1">
    <location>
        <begin position="465"/>
        <end position="487"/>
    </location>
</feature>
<organism evidence="4 5">
    <name type="scientific">Blautia ammoniilytica</name>
    <dbReference type="NCBI Taxonomy" id="2981782"/>
    <lineage>
        <taxon>Bacteria</taxon>
        <taxon>Bacillati</taxon>
        <taxon>Bacillota</taxon>
        <taxon>Clostridia</taxon>
        <taxon>Lachnospirales</taxon>
        <taxon>Lachnospiraceae</taxon>
        <taxon>Blautia</taxon>
    </lineage>
</organism>
<dbReference type="Proteomes" id="UP001652409">
    <property type="component" value="Unassembled WGS sequence"/>
</dbReference>